<evidence type="ECO:0000313" key="3">
    <source>
        <dbReference type="EMBL" id="OYX06558.1"/>
    </source>
</evidence>
<comment type="caution">
    <text evidence="3">The sequence shown here is derived from an EMBL/GenBank/DDBJ whole genome shotgun (WGS) entry which is preliminary data.</text>
</comment>
<keyword evidence="2" id="KW-0812">Transmembrane</keyword>
<sequence>MGIGVLGQLRQVVVAMAALLMAVLALLMPVDRTHLDADLFGAAPSTIAEDPERPIGRTDDRVSAPSTATDLQTSESPASGAHQHHADGPSLFGSTAHAIEPTVSLAMVVRFHLTNDRSTGLTSNPQDRPPKPDLESIA</sequence>
<gene>
    <name evidence="3" type="ORF">B7Z12_00065</name>
</gene>
<feature type="compositionally biased region" description="Polar residues" evidence="1">
    <location>
        <begin position="64"/>
        <end position="77"/>
    </location>
</feature>
<feature type="compositionally biased region" description="Polar residues" evidence="1">
    <location>
        <begin position="116"/>
        <end position="126"/>
    </location>
</feature>
<keyword evidence="2" id="KW-0472">Membrane</keyword>
<dbReference type="AlphaFoldDB" id="A0A258DFQ1"/>
<feature type="region of interest" description="Disordered" evidence="1">
    <location>
        <begin position="43"/>
        <end position="94"/>
    </location>
</feature>
<proteinExistence type="predicted"/>
<keyword evidence="2" id="KW-1133">Transmembrane helix</keyword>
<accession>A0A258DFQ1</accession>
<organism evidence="3 4">
    <name type="scientific">Caulobacter vibrioides</name>
    <name type="common">Caulobacter crescentus</name>
    <dbReference type="NCBI Taxonomy" id="155892"/>
    <lineage>
        <taxon>Bacteria</taxon>
        <taxon>Pseudomonadati</taxon>
        <taxon>Pseudomonadota</taxon>
        <taxon>Alphaproteobacteria</taxon>
        <taxon>Caulobacterales</taxon>
        <taxon>Caulobacteraceae</taxon>
        <taxon>Caulobacter</taxon>
    </lineage>
</organism>
<evidence type="ECO:0000256" key="2">
    <source>
        <dbReference type="SAM" id="Phobius"/>
    </source>
</evidence>
<reference evidence="3 4" key="1">
    <citation type="submission" date="2017-03" db="EMBL/GenBank/DDBJ databases">
        <title>Lifting the veil on microbial sulfur biogeochemistry in mining wastewaters.</title>
        <authorList>
            <person name="Kantor R.S."/>
            <person name="Colenbrander Nelson T."/>
            <person name="Marshall S."/>
            <person name="Bennett D."/>
            <person name="Apte S."/>
            <person name="Camacho D."/>
            <person name="Thomas B.C."/>
            <person name="Warren L.A."/>
            <person name="Banfield J.F."/>
        </authorList>
    </citation>
    <scope>NUCLEOTIDE SEQUENCE [LARGE SCALE GENOMIC DNA]</scope>
    <source>
        <strain evidence="3">32-67-7</strain>
    </source>
</reference>
<feature type="region of interest" description="Disordered" evidence="1">
    <location>
        <begin position="115"/>
        <end position="138"/>
    </location>
</feature>
<feature type="compositionally biased region" description="Basic and acidic residues" evidence="1">
    <location>
        <begin position="50"/>
        <end position="62"/>
    </location>
</feature>
<dbReference type="EMBL" id="NCDQ01000001">
    <property type="protein sequence ID" value="OYX06558.1"/>
    <property type="molecule type" value="Genomic_DNA"/>
</dbReference>
<feature type="compositionally biased region" description="Basic and acidic residues" evidence="1">
    <location>
        <begin position="128"/>
        <end position="138"/>
    </location>
</feature>
<feature type="transmembrane region" description="Helical" evidence="2">
    <location>
        <begin position="12"/>
        <end position="30"/>
    </location>
</feature>
<dbReference type="Proteomes" id="UP000215616">
    <property type="component" value="Unassembled WGS sequence"/>
</dbReference>
<protein>
    <submittedName>
        <fullName evidence="3">Uncharacterized protein</fullName>
    </submittedName>
</protein>
<evidence type="ECO:0000313" key="4">
    <source>
        <dbReference type="Proteomes" id="UP000215616"/>
    </source>
</evidence>
<name>A0A258DFQ1_CAUVI</name>
<evidence type="ECO:0000256" key="1">
    <source>
        <dbReference type="SAM" id="MobiDB-lite"/>
    </source>
</evidence>